<dbReference type="PANTHER" id="PTHR42924:SF3">
    <property type="entry name" value="POLYMERASE_HISTIDINOL PHOSPHATASE N-TERMINAL DOMAIN-CONTAINING PROTEIN"/>
    <property type="match status" value="1"/>
</dbReference>
<dbReference type="SUPFAM" id="SSF89550">
    <property type="entry name" value="PHP domain-like"/>
    <property type="match status" value="1"/>
</dbReference>
<dbReference type="PANTHER" id="PTHR42924">
    <property type="entry name" value="EXONUCLEASE"/>
    <property type="match status" value="1"/>
</dbReference>
<evidence type="ECO:0000259" key="1">
    <source>
        <dbReference type="SMART" id="SM00481"/>
    </source>
</evidence>
<dbReference type="InterPro" id="IPR003141">
    <property type="entry name" value="Pol/His_phosphatase_N"/>
</dbReference>
<protein>
    <submittedName>
        <fullName evidence="2">PHP domain-containing protein</fullName>
    </submittedName>
</protein>
<keyword evidence="3" id="KW-1185">Reference proteome</keyword>
<dbReference type="InterPro" id="IPR052018">
    <property type="entry name" value="PHP_domain"/>
</dbReference>
<dbReference type="RefSeq" id="WP_186873229.1">
    <property type="nucleotide sequence ID" value="NZ_JACOOR010000002.1"/>
</dbReference>
<organism evidence="2 3">
    <name type="scientific">Anaerosacchariphilus hominis</name>
    <dbReference type="NCBI Taxonomy" id="2763017"/>
    <lineage>
        <taxon>Bacteria</taxon>
        <taxon>Bacillati</taxon>
        <taxon>Bacillota</taxon>
        <taxon>Clostridia</taxon>
        <taxon>Lachnospirales</taxon>
        <taxon>Lachnospiraceae</taxon>
        <taxon>Anaerosacchariphilus</taxon>
    </lineage>
</organism>
<dbReference type="AlphaFoldDB" id="A0A923RL60"/>
<dbReference type="EMBL" id="JACOOR010000002">
    <property type="protein sequence ID" value="MBC5658838.1"/>
    <property type="molecule type" value="Genomic_DNA"/>
</dbReference>
<accession>A0A923RL60</accession>
<sequence>MNESGFIDLHTHSSCSDGTFTPTELARYAAEKGLAAFALTDHDTVDGLSEAAMAASACGLEFVPGIEFSTEYQSRDIHIVGLDIHPEQADFSRKLLDFQKSRDERNAEMLERLRTIGGFDLTEEELRAAYGQDTVLTRAHFGRMLFEKGYVSSISEAFDRYLGDRCPCFVPRKKTAPEEAVGLILAAGGIPVLAHPLLYGMGADRLTELTLKLKNAGLKALEALYSTYTARDENQMRRLARQTGLQISGGSDFHGKNKPFIDLGSGRGNLKIPYEILEQLRKNTLERR</sequence>
<dbReference type="GO" id="GO:0035312">
    <property type="term" value="F:5'-3' DNA exonuclease activity"/>
    <property type="evidence" value="ECO:0007669"/>
    <property type="project" value="TreeGrafter"/>
</dbReference>
<feature type="domain" description="Polymerase/histidinol phosphatase N-terminal" evidence="1">
    <location>
        <begin position="7"/>
        <end position="72"/>
    </location>
</feature>
<reference evidence="2" key="1">
    <citation type="submission" date="2020-08" db="EMBL/GenBank/DDBJ databases">
        <title>Genome public.</title>
        <authorList>
            <person name="Liu C."/>
            <person name="Sun Q."/>
        </authorList>
    </citation>
    <scope>NUCLEOTIDE SEQUENCE</scope>
    <source>
        <strain evidence="2">NSJ-68</strain>
    </source>
</reference>
<dbReference type="Pfam" id="PF02811">
    <property type="entry name" value="PHP"/>
    <property type="match status" value="1"/>
</dbReference>
<proteinExistence type="predicted"/>
<dbReference type="Proteomes" id="UP000649345">
    <property type="component" value="Unassembled WGS sequence"/>
</dbReference>
<dbReference type="CDD" id="cd07438">
    <property type="entry name" value="PHP_HisPPase_AMP"/>
    <property type="match status" value="1"/>
</dbReference>
<dbReference type="Gene3D" id="3.20.20.140">
    <property type="entry name" value="Metal-dependent hydrolases"/>
    <property type="match status" value="1"/>
</dbReference>
<name>A0A923RL60_9FIRM</name>
<evidence type="ECO:0000313" key="2">
    <source>
        <dbReference type="EMBL" id="MBC5658838.1"/>
    </source>
</evidence>
<evidence type="ECO:0000313" key="3">
    <source>
        <dbReference type="Proteomes" id="UP000649345"/>
    </source>
</evidence>
<dbReference type="InterPro" id="IPR004013">
    <property type="entry name" value="PHP_dom"/>
</dbReference>
<dbReference type="GO" id="GO:0004534">
    <property type="term" value="F:5'-3' RNA exonuclease activity"/>
    <property type="evidence" value="ECO:0007669"/>
    <property type="project" value="TreeGrafter"/>
</dbReference>
<dbReference type="InterPro" id="IPR016195">
    <property type="entry name" value="Pol/histidinol_Pase-like"/>
</dbReference>
<dbReference type="Gene3D" id="1.10.150.650">
    <property type="match status" value="1"/>
</dbReference>
<gene>
    <name evidence="2" type="ORF">H8S44_03505</name>
</gene>
<comment type="caution">
    <text evidence="2">The sequence shown here is derived from an EMBL/GenBank/DDBJ whole genome shotgun (WGS) entry which is preliminary data.</text>
</comment>
<dbReference type="SMART" id="SM00481">
    <property type="entry name" value="POLIIIAc"/>
    <property type="match status" value="1"/>
</dbReference>